<dbReference type="Pfam" id="PF22788">
    <property type="entry name" value="COP9_hel_rpt"/>
    <property type="match status" value="1"/>
</dbReference>
<keyword evidence="5" id="KW-0963">Cytoplasm</keyword>
<dbReference type="InterPro" id="IPR000717">
    <property type="entry name" value="PCI_dom"/>
</dbReference>
<dbReference type="SMART" id="SM00088">
    <property type="entry name" value="PINT"/>
    <property type="match status" value="1"/>
</dbReference>
<reference evidence="9 10" key="1">
    <citation type="submission" date="2021-02" db="EMBL/GenBank/DDBJ databases">
        <title>Variation within the Batrachochytrium salamandrivorans European outbreak.</title>
        <authorList>
            <person name="Kelly M."/>
            <person name="Pasmans F."/>
            <person name="Shea T.P."/>
            <person name="Munoz J.F."/>
            <person name="Carranza S."/>
            <person name="Cuomo C.A."/>
            <person name="Martel A."/>
        </authorList>
    </citation>
    <scope>NUCLEOTIDE SEQUENCE [LARGE SCALE GENOMIC DNA]</scope>
    <source>
        <strain evidence="9 10">AMFP18/2</strain>
    </source>
</reference>
<comment type="similarity">
    <text evidence="3">Belongs to the CSN3 family.</text>
</comment>
<dbReference type="PROSITE" id="PS50250">
    <property type="entry name" value="PCI"/>
    <property type="match status" value="1"/>
</dbReference>
<evidence type="ECO:0000256" key="1">
    <source>
        <dbReference type="ARBA" id="ARBA00004123"/>
    </source>
</evidence>
<protein>
    <recommendedName>
        <fullName evidence="4">COP9 signalosome complex subunit 3</fullName>
    </recommendedName>
</protein>
<dbReference type="InterPro" id="IPR055089">
    <property type="entry name" value="COP9_N"/>
</dbReference>
<dbReference type="Pfam" id="PF01399">
    <property type="entry name" value="PCI"/>
    <property type="match status" value="1"/>
</dbReference>
<evidence type="ECO:0000313" key="9">
    <source>
        <dbReference type="EMBL" id="KAH6599502.1"/>
    </source>
</evidence>
<evidence type="ECO:0000313" key="10">
    <source>
        <dbReference type="Proteomes" id="UP001648503"/>
    </source>
</evidence>
<dbReference type="PANTHER" id="PTHR10758">
    <property type="entry name" value="26S PROTEASOME NON-ATPASE REGULATORY SUBUNIT 3/COP9 SIGNALOSOME COMPLEX SUBUNIT 3"/>
    <property type="match status" value="1"/>
</dbReference>
<evidence type="ECO:0000256" key="5">
    <source>
        <dbReference type="ARBA" id="ARBA00022490"/>
    </source>
</evidence>
<gene>
    <name evidence="9" type="ORF">BASA50_003013</name>
</gene>
<evidence type="ECO:0000256" key="2">
    <source>
        <dbReference type="ARBA" id="ARBA00004496"/>
    </source>
</evidence>
<comment type="subcellular location">
    <subcellularLocation>
        <location evidence="2">Cytoplasm</location>
    </subcellularLocation>
    <subcellularLocation>
        <location evidence="1">Nucleus</location>
    </subcellularLocation>
</comment>
<keyword evidence="10" id="KW-1185">Reference proteome</keyword>
<evidence type="ECO:0000256" key="7">
    <source>
        <dbReference type="ARBA" id="ARBA00023242"/>
    </source>
</evidence>
<dbReference type="PANTHER" id="PTHR10758:SF1">
    <property type="entry name" value="COP9 SIGNALOSOME COMPLEX SUBUNIT 3"/>
    <property type="match status" value="1"/>
</dbReference>
<dbReference type="InterPro" id="IPR050756">
    <property type="entry name" value="CSN3"/>
</dbReference>
<evidence type="ECO:0000256" key="4">
    <source>
        <dbReference type="ARBA" id="ARBA00014878"/>
    </source>
</evidence>
<evidence type="ECO:0000256" key="3">
    <source>
        <dbReference type="ARBA" id="ARBA00007084"/>
    </source>
</evidence>
<name>A0ABQ8FL24_9FUNG</name>
<comment type="caution">
    <text evidence="9">The sequence shown here is derived from an EMBL/GenBank/DDBJ whole genome shotgun (WGS) entry which is preliminary data.</text>
</comment>
<dbReference type="EMBL" id="JAFCIX010000064">
    <property type="protein sequence ID" value="KAH6599502.1"/>
    <property type="molecule type" value="Genomic_DNA"/>
</dbReference>
<sequence>MDNLLVQIAHDRDQLLSRDQLRTTYRTLVATPTTVLAALTSTGEDPLLLLHPTHSTLAYVAVLNARLSTSPTSNSLLAYASTFARAFDARQLVVGPQLLIQFAELAASCATACHHPQAAIRILMLVCDKLNSTSLDGHSADGAVHLTPIHVLLLKHCLLARNYKAAHQVLLAEITDIASPVAPIRVQDFLLYHYYGGLAYIGNKDFVAALQFFEICLCTPSNAPSAIQIEAFKRHVLVSLLLNGAALPLPKSVAHTVARSCRSQAFYYTEFASAYSSLNSARALAKASLYSERFAADRTTGLVHQCLADLIRRKIRKLTDTYLTLSLSDIIKAISLGDSSVTGNADPSNEAEVHVVRMIDSNQILATISHLDGGMVYFHDPLEGLDKLSTTHSLEDQISTLFSRDAETRNLDRKIGLSRNYIQRTTQDKPHPQSIHFDDDLGKGINHGKGDWDA</sequence>
<accession>A0ABQ8FL24</accession>
<feature type="domain" description="PCI" evidence="8">
    <location>
        <begin position="205"/>
        <end position="382"/>
    </location>
</feature>
<keyword evidence="7" id="KW-0539">Nucleus</keyword>
<evidence type="ECO:0000259" key="8">
    <source>
        <dbReference type="PROSITE" id="PS50250"/>
    </source>
</evidence>
<dbReference type="Proteomes" id="UP001648503">
    <property type="component" value="Unassembled WGS sequence"/>
</dbReference>
<evidence type="ECO:0000256" key="6">
    <source>
        <dbReference type="ARBA" id="ARBA00022790"/>
    </source>
</evidence>
<organism evidence="9 10">
    <name type="scientific">Batrachochytrium salamandrivorans</name>
    <dbReference type="NCBI Taxonomy" id="1357716"/>
    <lineage>
        <taxon>Eukaryota</taxon>
        <taxon>Fungi</taxon>
        <taxon>Fungi incertae sedis</taxon>
        <taxon>Chytridiomycota</taxon>
        <taxon>Chytridiomycota incertae sedis</taxon>
        <taxon>Chytridiomycetes</taxon>
        <taxon>Rhizophydiales</taxon>
        <taxon>Rhizophydiales incertae sedis</taxon>
        <taxon>Batrachochytrium</taxon>
    </lineage>
</organism>
<keyword evidence="6" id="KW-0736">Signalosome</keyword>
<proteinExistence type="inferred from homology"/>